<evidence type="ECO:0000313" key="9">
    <source>
        <dbReference type="EMBL" id="AOW27134.1"/>
    </source>
</evidence>
<dbReference type="NCBIfam" id="TIGR00450">
    <property type="entry name" value="mnmE_trmE_thdF"/>
    <property type="match status" value="1"/>
</dbReference>
<dbReference type="PROSITE" id="PS51709">
    <property type="entry name" value="G_TRME"/>
    <property type="match status" value="1"/>
</dbReference>
<dbReference type="eggNOG" id="KOG1191">
    <property type="taxonomic scope" value="Eukaryota"/>
</dbReference>
<evidence type="ECO:0000313" key="8">
    <source>
        <dbReference type="CGD" id="CAL0000188182"/>
    </source>
</evidence>
<dbReference type="KEGG" id="cal:CAALFM_C200820WA"/>
<reference evidence="9 10" key="2">
    <citation type="journal article" date="2007" name="Genome Biol.">
        <title>Assembly of the Candida albicans genome into sixteen supercontigs aligned on the eight chromosomes.</title>
        <authorList>
            <person name="van het Hoog M."/>
            <person name="Rast T.J."/>
            <person name="Martchenko M."/>
            <person name="Grindle S."/>
            <person name="Dignard D."/>
            <person name="Hogues H."/>
            <person name="Cuomo C."/>
            <person name="Berriman M."/>
            <person name="Scherer S."/>
            <person name="Magee B.B."/>
            <person name="Whiteway M."/>
            <person name="Chibana H."/>
            <person name="Nantel A."/>
            <person name="Magee P.T."/>
        </authorList>
    </citation>
    <scope>GENOME REANNOTATION</scope>
    <source>
        <strain evidence="10">SC5314 / ATCC MYA-2876</strain>
    </source>
</reference>
<dbReference type="OrthoDB" id="188276at2759"/>
<dbReference type="HAMAP" id="MF_00379">
    <property type="entry name" value="GTPase_MnmE"/>
    <property type="match status" value="1"/>
</dbReference>
<dbReference type="InterPro" id="IPR025867">
    <property type="entry name" value="MnmE_helical"/>
</dbReference>
<dbReference type="OMA" id="EFHCHGG"/>
<dbReference type="Gene3D" id="1.20.120.430">
    <property type="entry name" value="tRNA modification GTPase MnmE domain 2"/>
    <property type="match status" value="1"/>
</dbReference>
<dbReference type="InterPro" id="IPR027417">
    <property type="entry name" value="P-loop_NTPase"/>
</dbReference>
<dbReference type="SMR" id="A0A1D8PG79"/>
<evidence type="ECO:0000256" key="1">
    <source>
        <dbReference type="ARBA" id="ARBA00011043"/>
    </source>
</evidence>
<dbReference type="Pfam" id="PF01926">
    <property type="entry name" value="MMR_HSR1"/>
    <property type="match status" value="1"/>
</dbReference>
<dbReference type="CGD" id="CAL0000188182">
    <property type="gene designation" value="orf19.9590"/>
</dbReference>
<keyword evidence="2 5" id="KW-0819">tRNA processing</keyword>
<dbReference type="InterPro" id="IPR027266">
    <property type="entry name" value="TrmE/GcvT-like"/>
</dbReference>
<dbReference type="Gene3D" id="3.30.1360.120">
    <property type="entry name" value="Probable tRNA modification gtpase trme, domain 1"/>
    <property type="match status" value="1"/>
</dbReference>
<keyword evidence="4 5" id="KW-0342">GTP-binding</keyword>
<dbReference type="AlphaFoldDB" id="A0A1D8PG79"/>
<proteinExistence type="inferred from homology"/>
<dbReference type="Pfam" id="PF12631">
    <property type="entry name" value="MnmE_helical"/>
    <property type="match status" value="1"/>
</dbReference>
<accession>A0A1D8PG79</accession>
<evidence type="ECO:0000256" key="6">
    <source>
        <dbReference type="SAM" id="Coils"/>
    </source>
</evidence>
<dbReference type="InterPro" id="IPR005225">
    <property type="entry name" value="Small_GTP-bd"/>
</dbReference>
<name>A0A1D8PG79_CANAL</name>
<reference evidence="9 10" key="3">
    <citation type="journal article" date="2013" name="Genome Biol.">
        <title>Assembly of a phased diploid Candida albicans genome facilitates allele-specific measurements and provides a simple model for repeat and indel structure.</title>
        <authorList>
            <person name="Muzzey D."/>
            <person name="Schwartz K."/>
            <person name="Weissman J.S."/>
            <person name="Sherlock G."/>
        </authorList>
    </citation>
    <scope>NUCLEOTIDE SEQUENCE [LARGE SCALE GENOMIC DNA]</scope>
    <source>
        <strain evidence="10">SC5314 / ATCC MYA-2876</strain>
    </source>
</reference>
<organism evidence="9 10">
    <name type="scientific">Candida albicans (strain SC5314 / ATCC MYA-2876)</name>
    <name type="common">Yeast</name>
    <dbReference type="NCBI Taxonomy" id="237561"/>
    <lineage>
        <taxon>Eukaryota</taxon>
        <taxon>Fungi</taxon>
        <taxon>Dikarya</taxon>
        <taxon>Ascomycota</taxon>
        <taxon>Saccharomycotina</taxon>
        <taxon>Pichiomycetes</taxon>
        <taxon>Debaryomycetaceae</taxon>
        <taxon>Candida/Lodderomyces clade</taxon>
        <taxon>Candida</taxon>
    </lineage>
</organism>
<dbReference type="CDD" id="cd14858">
    <property type="entry name" value="TrmE_N"/>
    <property type="match status" value="1"/>
</dbReference>
<reference evidence="9 10" key="1">
    <citation type="journal article" date="2004" name="Proc. Natl. Acad. Sci. U.S.A.">
        <title>The diploid genome sequence of Candida albicans.</title>
        <authorList>
            <person name="Jones T."/>
            <person name="Federspiel N.A."/>
            <person name="Chibana H."/>
            <person name="Dungan J."/>
            <person name="Kalman S."/>
            <person name="Magee B.B."/>
            <person name="Newport G."/>
            <person name="Thorstenson Y.R."/>
            <person name="Agabian N."/>
            <person name="Magee P.T."/>
            <person name="Davis R.W."/>
            <person name="Scherer S."/>
        </authorList>
    </citation>
    <scope>NUCLEOTIDE SEQUENCE [LARGE SCALE GENOMIC DNA]</scope>
    <source>
        <strain evidence="10">SC5314 / ATCC MYA-2876</strain>
    </source>
</reference>
<dbReference type="GO" id="GO:0030488">
    <property type="term" value="P:tRNA methylation"/>
    <property type="evidence" value="ECO:0000318"/>
    <property type="project" value="GO_Central"/>
</dbReference>
<dbReference type="GO" id="GO:0005737">
    <property type="term" value="C:cytoplasm"/>
    <property type="evidence" value="ECO:0000318"/>
    <property type="project" value="GO_Central"/>
</dbReference>
<dbReference type="FunCoup" id="A0A1D8PG79">
    <property type="interactions" value="467"/>
</dbReference>
<gene>
    <name evidence="9" type="ordered locus">CAALFM_C200820WA</name>
    <name evidence="8" type="ordered locus">orf19.9590</name>
</gene>
<dbReference type="FunFam" id="3.40.50.300:FF:001989">
    <property type="entry name" value="GTPase MSS1, mitochondrial"/>
    <property type="match status" value="1"/>
</dbReference>
<dbReference type="Proteomes" id="UP000000559">
    <property type="component" value="Chromosome 2"/>
</dbReference>
<dbReference type="GeneID" id="3638809"/>
<evidence type="ECO:0000313" key="10">
    <source>
        <dbReference type="Proteomes" id="UP000000559"/>
    </source>
</evidence>
<keyword evidence="6" id="KW-0175">Coiled coil</keyword>
<dbReference type="EMBL" id="CP017624">
    <property type="protein sequence ID" value="AOW27134.1"/>
    <property type="molecule type" value="Genomic_DNA"/>
</dbReference>
<evidence type="ECO:0000256" key="5">
    <source>
        <dbReference type="RuleBase" id="RU003313"/>
    </source>
</evidence>
<dbReference type="InterPro" id="IPR027368">
    <property type="entry name" value="MnmE_dom2"/>
</dbReference>
<dbReference type="PANTHER" id="PTHR42714:SF2">
    <property type="entry name" value="TRNA MODIFICATION GTPASE GTPBP3, MITOCHONDRIAL"/>
    <property type="match status" value="1"/>
</dbReference>
<dbReference type="RefSeq" id="XP_719491.2">
    <property type="nucleotide sequence ID" value="XM_714398.2"/>
</dbReference>
<dbReference type="SUPFAM" id="SSF52540">
    <property type="entry name" value="P-loop containing nucleoside triphosphate hydrolases"/>
    <property type="match status" value="1"/>
</dbReference>
<dbReference type="InterPro" id="IPR006073">
    <property type="entry name" value="GTP-bd"/>
</dbReference>
<dbReference type="STRING" id="237561.A0A1D8PG79"/>
<dbReference type="GO" id="GO:0005525">
    <property type="term" value="F:GTP binding"/>
    <property type="evidence" value="ECO:0007669"/>
    <property type="project" value="UniProtKB-KW"/>
</dbReference>
<dbReference type="PANTHER" id="PTHR42714">
    <property type="entry name" value="TRNA MODIFICATION GTPASE GTPBP3"/>
    <property type="match status" value="1"/>
</dbReference>
<comment type="similarity">
    <text evidence="1 5">Belongs to the TRAFAC class TrmE-Era-EngA-EngB-Septin-like GTPase superfamily. TrmE GTPase family.</text>
</comment>
<dbReference type="GO" id="GO:0005743">
    <property type="term" value="C:mitochondrial inner membrane"/>
    <property type="evidence" value="ECO:0007669"/>
    <property type="project" value="EnsemblFungi"/>
</dbReference>
<dbReference type="InParanoid" id="A0A1D8PG79"/>
<feature type="coiled-coil region" evidence="6">
    <location>
        <begin position="212"/>
        <end position="239"/>
    </location>
</feature>
<dbReference type="CDD" id="cd04164">
    <property type="entry name" value="trmE"/>
    <property type="match status" value="1"/>
</dbReference>
<keyword evidence="3 5" id="KW-0547">Nucleotide-binding</keyword>
<evidence type="ECO:0000256" key="4">
    <source>
        <dbReference type="ARBA" id="ARBA00023134"/>
    </source>
</evidence>
<keyword evidence="10" id="KW-1185">Reference proteome</keyword>
<evidence type="ECO:0000259" key="7">
    <source>
        <dbReference type="PROSITE" id="PS51709"/>
    </source>
</evidence>
<protein>
    <recommendedName>
        <fullName evidence="7">TrmE-type G domain-containing protein</fullName>
    </recommendedName>
</protein>
<dbReference type="GO" id="GO:0005739">
    <property type="term" value="C:mitochondrion"/>
    <property type="evidence" value="ECO:0000318"/>
    <property type="project" value="GO_Central"/>
</dbReference>
<dbReference type="InterPro" id="IPR018948">
    <property type="entry name" value="GTP-bd_TrmE_N"/>
</dbReference>
<sequence>MFRQLLHVGKRSLSTDNPLKPTVFALSTKFGKSAIAVVRISGPQSKYIYHKLTNSTKPPKNRIASVRKLYSPEPHSNKKSVFLDEALTLFLPGPKTYTGEDLLELHLHGGVAIIKSVLQSIKKLHDPNNGVIIRQADRGEFSKQAFYNGRLDLTELEGINDMINAETESQRLASLASSSGQTKIEFMKWRNEIINQMANLTMIIDFGEDHDIEETDRMIRDVKENIAKIESEIKAYLSKVKSSQILLNGIQLALLGPPNAGKSSILNILANKDAAIVSEIAGTTRDILDIPLEIGGYKVVVGDTAGIRSFEEADSIEQEGIKRAKQRSMLADFVIVVLDPMSVEKEPLELKEHLKTLVKANKQMLIVLNKQDLFASRSEEMISNYSRLLDLPKNYFHVVSCSTGSGIDNLQKLLIEKFKDLSQSETSNPIIVSSRVQDILENDILFGFKEFYHWADAEDVLVATDCLRQSVDGIGKITGQSIDLEEILDVVFSSFCIGK</sequence>
<dbReference type="Gene3D" id="3.40.50.300">
    <property type="entry name" value="P-loop containing nucleotide triphosphate hydrolases"/>
    <property type="match status" value="1"/>
</dbReference>
<dbReference type="GO" id="GO:0003924">
    <property type="term" value="F:GTPase activity"/>
    <property type="evidence" value="ECO:0007669"/>
    <property type="project" value="InterPro"/>
</dbReference>
<dbReference type="InterPro" id="IPR004520">
    <property type="entry name" value="GTPase_MnmE"/>
</dbReference>
<dbReference type="GO" id="GO:0070899">
    <property type="term" value="P:mitochondrial tRNA wobble uridine modification"/>
    <property type="evidence" value="ECO:0007669"/>
    <property type="project" value="EnsemblFungi"/>
</dbReference>
<dbReference type="NCBIfam" id="NF003661">
    <property type="entry name" value="PRK05291.1-3"/>
    <property type="match status" value="1"/>
</dbReference>
<evidence type="ECO:0000256" key="3">
    <source>
        <dbReference type="ARBA" id="ARBA00022741"/>
    </source>
</evidence>
<dbReference type="GO" id="GO:0002098">
    <property type="term" value="P:tRNA wobble uridine modification"/>
    <property type="evidence" value="ECO:0000318"/>
    <property type="project" value="GO_Central"/>
</dbReference>
<dbReference type="InterPro" id="IPR031168">
    <property type="entry name" value="G_TrmE"/>
</dbReference>
<dbReference type="NCBIfam" id="TIGR00231">
    <property type="entry name" value="small_GTP"/>
    <property type="match status" value="1"/>
</dbReference>
<dbReference type="VEuPathDB" id="FungiDB:C2_00820W_A"/>
<dbReference type="Pfam" id="PF10396">
    <property type="entry name" value="TrmE_N"/>
    <property type="match status" value="1"/>
</dbReference>
<evidence type="ECO:0000256" key="2">
    <source>
        <dbReference type="ARBA" id="ARBA00022694"/>
    </source>
</evidence>
<feature type="domain" description="TrmE-type G" evidence="7">
    <location>
        <begin position="249"/>
        <end position="419"/>
    </location>
</feature>